<dbReference type="SUPFAM" id="SSF53254">
    <property type="entry name" value="Phosphoglycerate mutase-like"/>
    <property type="match status" value="1"/>
</dbReference>
<sequence length="386" mass="44914">MKNLQDSLPPPPAKKNRLQWQLLLTILTTLSILYSLHELVLPPREHHSLQLSSISGFFIQDQLNSDPSQFHIYHPNSSFGLINNHSPDRWQTFKQQINHLIKNSPSDIRYKVFFIARHGQGFHNIAESKYGTTLWDCYWSEKNTDGELIWGPDARLTEQGKREARLASKAWKLQLDNDIPFPQLFILSPLSRAIETMRITGVWNHVSNNRTYHPRKTVQIPKIIVTENWRENIGLHTCDKRRSKSDIRVDYPFVEFEDRFTENDILWTKDLQVFQNSLYYHLQNSETDKQLDVRIKGALSRVFEDPTSSNLTYVSITAHSGVISSVLRVIGHRHWPTEVSHIPSFIMIEKKFLNPTLFIADTISPPFHFLWNLSAIDSIDGRNDSH</sequence>
<organism evidence="1 2">
    <name type="scientific">Puccinia striiformis</name>
    <dbReference type="NCBI Taxonomy" id="27350"/>
    <lineage>
        <taxon>Eukaryota</taxon>
        <taxon>Fungi</taxon>
        <taxon>Dikarya</taxon>
        <taxon>Basidiomycota</taxon>
        <taxon>Pucciniomycotina</taxon>
        <taxon>Pucciniomycetes</taxon>
        <taxon>Pucciniales</taxon>
        <taxon>Pucciniaceae</taxon>
        <taxon>Puccinia</taxon>
    </lineage>
</organism>
<evidence type="ECO:0008006" key="3">
    <source>
        <dbReference type="Google" id="ProtNLM"/>
    </source>
</evidence>
<evidence type="ECO:0000313" key="1">
    <source>
        <dbReference type="EMBL" id="POW14452.1"/>
    </source>
</evidence>
<gene>
    <name evidence="1" type="ORF">PSTT_02910</name>
</gene>
<dbReference type="GO" id="GO:0016791">
    <property type="term" value="F:phosphatase activity"/>
    <property type="evidence" value="ECO:0007669"/>
    <property type="project" value="TreeGrafter"/>
</dbReference>
<dbReference type="PANTHER" id="PTHR48100">
    <property type="entry name" value="BROAD-SPECIFICITY PHOSPHATASE YOR283W-RELATED"/>
    <property type="match status" value="1"/>
</dbReference>
<reference evidence="1" key="1">
    <citation type="submission" date="2017-12" db="EMBL/GenBank/DDBJ databases">
        <title>Gene loss provides genomic basis for host adaptation in cereal stripe rust fungi.</title>
        <authorList>
            <person name="Xia C."/>
        </authorList>
    </citation>
    <scope>NUCLEOTIDE SEQUENCE [LARGE SCALE GENOMIC DNA]</scope>
    <source>
        <strain evidence="1">93-210</strain>
    </source>
</reference>
<proteinExistence type="predicted"/>
<accession>A0A2S4VY38</accession>
<name>A0A2S4VY38_9BASI</name>
<dbReference type="Gene3D" id="3.40.50.1240">
    <property type="entry name" value="Phosphoglycerate mutase-like"/>
    <property type="match status" value="1"/>
</dbReference>
<dbReference type="VEuPathDB" id="FungiDB:PSTT_02910"/>
<dbReference type="InterPro" id="IPR029033">
    <property type="entry name" value="His_PPase_superfam"/>
</dbReference>
<dbReference type="PANTHER" id="PTHR48100:SF1">
    <property type="entry name" value="HISTIDINE PHOSPHATASE FAMILY PROTEIN-RELATED"/>
    <property type="match status" value="1"/>
</dbReference>
<dbReference type="CDD" id="cd07067">
    <property type="entry name" value="HP_PGM_like"/>
    <property type="match status" value="1"/>
</dbReference>
<keyword evidence="2" id="KW-1185">Reference proteome</keyword>
<dbReference type="InterPro" id="IPR013078">
    <property type="entry name" value="His_Pase_superF_clade-1"/>
</dbReference>
<dbReference type="Proteomes" id="UP000239156">
    <property type="component" value="Unassembled WGS sequence"/>
</dbReference>
<dbReference type="GO" id="GO:0005737">
    <property type="term" value="C:cytoplasm"/>
    <property type="evidence" value="ECO:0007669"/>
    <property type="project" value="TreeGrafter"/>
</dbReference>
<dbReference type="InterPro" id="IPR050275">
    <property type="entry name" value="PGM_Phosphatase"/>
</dbReference>
<comment type="caution">
    <text evidence="1">The sequence shown here is derived from an EMBL/GenBank/DDBJ whole genome shotgun (WGS) entry which is preliminary data.</text>
</comment>
<evidence type="ECO:0000313" key="2">
    <source>
        <dbReference type="Proteomes" id="UP000239156"/>
    </source>
</evidence>
<dbReference type="Pfam" id="PF00300">
    <property type="entry name" value="His_Phos_1"/>
    <property type="match status" value="1"/>
</dbReference>
<protein>
    <recommendedName>
        <fullName evidence="3">Phosphoglycerate mutase</fullName>
    </recommendedName>
</protein>
<dbReference type="AlphaFoldDB" id="A0A2S4VY38"/>
<dbReference type="EMBL" id="PKSL01000018">
    <property type="protein sequence ID" value="POW14452.1"/>
    <property type="molecule type" value="Genomic_DNA"/>
</dbReference>